<gene>
    <name evidence="1" type="ORF">CRP01_40815</name>
</gene>
<dbReference type="AlphaFoldDB" id="A0A2D0MX21"/>
<evidence type="ECO:0000313" key="2">
    <source>
        <dbReference type="Proteomes" id="UP000223913"/>
    </source>
</evidence>
<dbReference type="EMBL" id="PDUD01000080">
    <property type="protein sequence ID" value="PHN00698.1"/>
    <property type="molecule type" value="Genomic_DNA"/>
</dbReference>
<dbReference type="OrthoDB" id="1489749at2"/>
<keyword evidence="2" id="KW-1185">Reference proteome</keyword>
<reference evidence="1 2" key="1">
    <citation type="submission" date="2017-10" db="EMBL/GenBank/DDBJ databases">
        <title>The draft genome sequence of Lewinella nigricans NBRC 102662.</title>
        <authorList>
            <person name="Wang K."/>
        </authorList>
    </citation>
    <scope>NUCLEOTIDE SEQUENCE [LARGE SCALE GENOMIC DNA]</scope>
    <source>
        <strain evidence="1 2">NBRC 102662</strain>
    </source>
</reference>
<name>A0A2D0MX21_FLAN2</name>
<organism evidence="1 2">
    <name type="scientific">Flavilitoribacter nigricans (strain ATCC 23147 / DSM 23189 / NBRC 102662 / NCIMB 1420 / SS-2)</name>
    <name type="common">Lewinella nigricans</name>
    <dbReference type="NCBI Taxonomy" id="1122177"/>
    <lineage>
        <taxon>Bacteria</taxon>
        <taxon>Pseudomonadati</taxon>
        <taxon>Bacteroidota</taxon>
        <taxon>Saprospiria</taxon>
        <taxon>Saprospirales</taxon>
        <taxon>Lewinellaceae</taxon>
        <taxon>Flavilitoribacter</taxon>
    </lineage>
</organism>
<proteinExistence type="predicted"/>
<accession>A0A2D0MX21</accession>
<protein>
    <recommendedName>
        <fullName evidence="3">Transposase IS4-like domain-containing protein</fullName>
    </recommendedName>
</protein>
<evidence type="ECO:0008006" key="3">
    <source>
        <dbReference type="Google" id="ProtNLM"/>
    </source>
</evidence>
<evidence type="ECO:0000313" key="1">
    <source>
        <dbReference type="EMBL" id="PHN00698.1"/>
    </source>
</evidence>
<comment type="caution">
    <text evidence="1">The sequence shown here is derived from an EMBL/GenBank/DDBJ whole genome shotgun (WGS) entry which is preliminary data.</text>
</comment>
<sequence>MEDPKSKWQTTTIDQWYGQKNEKVELLSGISIRYKSRMPPVPNRWVLIRDPQGQFNTVALLCTDLEIDALEIVRFFIQRWTVEVTFEEVRKHLGVESQRQWFDLAIARSTPILLPLFSSVTLWADQSDQEESLKRNEMK</sequence>
<dbReference type="Proteomes" id="UP000223913">
    <property type="component" value="Unassembled WGS sequence"/>
</dbReference>